<keyword evidence="2" id="KW-0472">Membrane</keyword>
<dbReference type="EMBL" id="CP003923">
    <property type="protein sequence ID" value="AIC94829.1"/>
    <property type="molecule type" value="Genomic_DNA"/>
</dbReference>
<evidence type="ECO:0008006" key="5">
    <source>
        <dbReference type="Google" id="ProtNLM"/>
    </source>
</evidence>
<dbReference type="AlphaFoldDB" id="A0A060M412"/>
<gene>
    <name evidence="3" type="ORF">BleG1_2251</name>
</gene>
<evidence type="ECO:0000256" key="1">
    <source>
        <dbReference type="SAM" id="MobiDB-lite"/>
    </source>
</evidence>
<protein>
    <recommendedName>
        <fullName evidence="5">Magnesium transporter MgtE intracellular domain-containing protein</fullName>
    </recommendedName>
</protein>
<sequence length="179" mass="19703">MKKDKRKQSKLLIVSTLVPLVLLLIVGYIYIGPLFGLPSVGSLFQENRSGVDQAVEETIAELEQEIIQLQTQLRETENELAVMSSASQQSEEETGVQESASVPSQMNGPTDQENRLRSVVNTYKEMSSKRAAAIIDELPFEEAFSHVQAMDESLRASIIGRLPAEKGAELIERLANEGG</sequence>
<dbReference type="STRING" id="1246626.BleG1_2251"/>
<organism evidence="3 4">
    <name type="scientific">Shouchella lehensis G1</name>
    <dbReference type="NCBI Taxonomy" id="1246626"/>
    <lineage>
        <taxon>Bacteria</taxon>
        <taxon>Bacillati</taxon>
        <taxon>Bacillota</taxon>
        <taxon>Bacilli</taxon>
        <taxon>Bacillales</taxon>
        <taxon>Bacillaceae</taxon>
        <taxon>Shouchella</taxon>
    </lineage>
</organism>
<dbReference type="SUPFAM" id="SSF158791">
    <property type="entry name" value="MgtE N-terminal domain-like"/>
    <property type="match status" value="1"/>
</dbReference>
<dbReference type="RefSeq" id="WP_038480743.1">
    <property type="nucleotide sequence ID" value="NZ_CP003923.1"/>
</dbReference>
<name>A0A060M412_9BACI</name>
<dbReference type="Proteomes" id="UP000027142">
    <property type="component" value="Chromosome"/>
</dbReference>
<evidence type="ECO:0000313" key="4">
    <source>
        <dbReference type="Proteomes" id="UP000027142"/>
    </source>
</evidence>
<evidence type="ECO:0000313" key="3">
    <source>
        <dbReference type="EMBL" id="AIC94829.1"/>
    </source>
</evidence>
<dbReference type="KEGG" id="ble:BleG1_2251"/>
<dbReference type="HOGENOM" id="CLU_1500650_0_0_9"/>
<evidence type="ECO:0000256" key="2">
    <source>
        <dbReference type="SAM" id="Phobius"/>
    </source>
</evidence>
<dbReference type="OrthoDB" id="1724615at2"/>
<keyword evidence="4" id="KW-1185">Reference proteome</keyword>
<keyword evidence="2" id="KW-0812">Transmembrane</keyword>
<feature type="region of interest" description="Disordered" evidence="1">
    <location>
        <begin position="84"/>
        <end position="112"/>
    </location>
</feature>
<feature type="transmembrane region" description="Helical" evidence="2">
    <location>
        <begin position="12"/>
        <end position="31"/>
    </location>
</feature>
<proteinExistence type="predicted"/>
<accession>A0A060M412</accession>
<reference evidence="3 4" key="1">
    <citation type="journal article" date="2014" name="Gene">
        <title>A comparative genomic analysis of the alkalitolerant soil bacterium Bacillus lehensis G1.</title>
        <authorList>
            <person name="Noor Y.M."/>
            <person name="Samsulrizal N.H."/>
            <person name="Jema'on N.A."/>
            <person name="Low K.O."/>
            <person name="Ramli A.N."/>
            <person name="Alias N.I."/>
            <person name="Damis S.I."/>
            <person name="Fuzi S.F."/>
            <person name="Isa M.N."/>
            <person name="Murad A.M."/>
            <person name="Raih M.F."/>
            <person name="Bakar F.D."/>
            <person name="Najimudin N."/>
            <person name="Mahadi N.M."/>
            <person name="Illias R.M."/>
        </authorList>
    </citation>
    <scope>NUCLEOTIDE SEQUENCE [LARGE SCALE GENOMIC DNA]</scope>
    <source>
        <strain evidence="3 4">G1</strain>
    </source>
</reference>
<feature type="compositionally biased region" description="Polar residues" evidence="1">
    <location>
        <begin position="96"/>
        <end position="111"/>
    </location>
</feature>
<keyword evidence="2" id="KW-1133">Transmembrane helix</keyword>
<dbReference type="PATRIC" id="fig|1246626.3.peg.2249"/>